<organism evidence="3 4">
    <name type="scientific">Botryobasidium botryosum (strain FD-172 SS1)</name>
    <dbReference type="NCBI Taxonomy" id="930990"/>
    <lineage>
        <taxon>Eukaryota</taxon>
        <taxon>Fungi</taxon>
        <taxon>Dikarya</taxon>
        <taxon>Basidiomycota</taxon>
        <taxon>Agaricomycotina</taxon>
        <taxon>Agaricomycetes</taxon>
        <taxon>Cantharellales</taxon>
        <taxon>Botryobasidiaceae</taxon>
        <taxon>Botryobasidium</taxon>
    </lineage>
</organism>
<dbReference type="InParanoid" id="A0A067LXS7"/>
<accession>A0A067LXS7</accession>
<feature type="region of interest" description="Disordered" evidence="2">
    <location>
        <begin position="564"/>
        <end position="589"/>
    </location>
</feature>
<evidence type="ECO:0000256" key="1">
    <source>
        <dbReference type="SAM" id="Coils"/>
    </source>
</evidence>
<evidence type="ECO:0000313" key="4">
    <source>
        <dbReference type="Proteomes" id="UP000027195"/>
    </source>
</evidence>
<reference evidence="4" key="1">
    <citation type="journal article" date="2014" name="Proc. Natl. Acad. Sci. U.S.A.">
        <title>Extensive sampling of basidiomycete genomes demonstrates inadequacy of the white-rot/brown-rot paradigm for wood decay fungi.</title>
        <authorList>
            <person name="Riley R."/>
            <person name="Salamov A.A."/>
            <person name="Brown D.W."/>
            <person name="Nagy L.G."/>
            <person name="Floudas D."/>
            <person name="Held B.W."/>
            <person name="Levasseur A."/>
            <person name="Lombard V."/>
            <person name="Morin E."/>
            <person name="Otillar R."/>
            <person name="Lindquist E.A."/>
            <person name="Sun H."/>
            <person name="LaButti K.M."/>
            <person name="Schmutz J."/>
            <person name="Jabbour D."/>
            <person name="Luo H."/>
            <person name="Baker S.E."/>
            <person name="Pisabarro A.G."/>
            <person name="Walton J.D."/>
            <person name="Blanchette R.A."/>
            <person name="Henrissat B."/>
            <person name="Martin F."/>
            <person name="Cullen D."/>
            <person name="Hibbett D.S."/>
            <person name="Grigoriev I.V."/>
        </authorList>
    </citation>
    <scope>NUCLEOTIDE SEQUENCE [LARGE SCALE GENOMIC DNA]</scope>
    <source>
        <strain evidence="4">FD-172 SS1</strain>
    </source>
</reference>
<evidence type="ECO:0000313" key="3">
    <source>
        <dbReference type="EMBL" id="KDQ07155.1"/>
    </source>
</evidence>
<sequence>MITPKGFRGNGLGPDPTAWFLDVIRYADARSFTPEDSEKWYTSLTEATGLDWTRLHKEFATCWSVPSKVLAAKEAMLTRCSERELERKAEEEEERRLEEERRIEAGILEEKKWLAFEIRREAWCDEVLEILEVRDKVLEEGYGRYQQEIEIDEAIIAEHERKDLEYQEDERRSEEKWAVMMKTLEKEGRRAMEGLRKEKEELAEEMVREQGVEAKRQQLDAIMHYASTYHADPSLHTLVPASNAFASLISPPEYQSDAEGSMNKFERVEAEAVIEDAFKLTVRVPPDKGGYRACGSDRPRGEDPGRRRVEEREEEISKKGGSDMEHTEIITIVLAKHVPDHDGVVPLTKHPNPHPTVMMTSLSRPATVVNLPRIVIVNVDPPPTILKASVTTIPPVIDGGIPLTKHPNPRSMSPTASSNIQPGSIDAPSRIFEPPAILVPLKMHVSNGVIEGQRPNAGSGGAIVDDIEQQSSTKRDVLATKHPSLCPTIVMDLPSILAININSTSTIFEAPVIIVPPDIVIADDMERDVQFVNLDPPSTILGTPAAILPASHAVADDTKREYSLSKAVPPTKHPSPRTTTPTTPAITQPGDIDLLSTRMLLTTQILPRNVYMDTNDSCTGIERGDTTIQTGDNDLRHRRMSTPAERVERDATTTICEAGGHRFPPPGLPHPPGHFVPTIATNPSATTALSNLGHAKCNTTPTYLAGIRINPTGTVTVTLNNDYGPPSGLASDTATLECVVHYLTSSHHSHEEHHTACT</sequence>
<feature type="compositionally biased region" description="Low complexity" evidence="2">
    <location>
        <begin position="576"/>
        <end position="589"/>
    </location>
</feature>
<protein>
    <submittedName>
        <fullName evidence="3">Uncharacterized protein</fullName>
    </submittedName>
</protein>
<evidence type="ECO:0000256" key="2">
    <source>
        <dbReference type="SAM" id="MobiDB-lite"/>
    </source>
</evidence>
<dbReference type="AlphaFoldDB" id="A0A067LXS7"/>
<dbReference type="Proteomes" id="UP000027195">
    <property type="component" value="Unassembled WGS sequence"/>
</dbReference>
<gene>
    <name evidence="3" type="ORF">BOTBODRAFT_180907</name>
</gene>
<dbReference type="HOGENOM" id="CLU_367593_0_0_1"/>
<dbReference type="EMBL" id="KL198113">
    <property type="protein sequence ID" value="KDQ07155.1"/>
    <property type="molecule type" value="Genomic_DNA"/>
</dbReference>
<keyword evidence="1" id="KW-0175">Coiled coil</keyword>
<feature type="coiled-coil region" evidence="1">
    <location>
        <begin position="181"/>
        <end position="212"/>
    </location>
</feature>
<name>A0A067LXS7_BOTB1</name>
<keyword evidence="4" id="KW-1185">Reference proteome</keyword>
<feature type="region of interest" description="Disordered" evidence="2">
    <location>
        <begin position="288"/>
        <end position="323"/>
    </location>
</feature>
<proteinExistence type="predicted"/>